<reference evidence="2" key="1">
    <citation type="submission" date="2006-06" db="EMBL/GenBank/DDBJ databases">
        <title>Complete sequence of chromosome of Mycobacterium sp. MCS.</title>
        <authorList>
            <consortium name="US DOE Joint Genome Institute"/>
            <person name="Copeland A."/>
            <person name="Lucas S."/>
            <person name="Lapidus A."/>
            <person name="Barry K."/>
            <person name="Detter J.C."/>
            <person name="Glavina del Rio T."/>
            <person name="Hammon N."/>
            <person name="Israni S."/>
            <person name="Dalin E."/>
            <person name="Tice H."/>
            <person name="Pitluck S."/>
            <person name="Martinez M."/>
            <person name="Schmutz J."/>
            <person name="Larimer F."/>
            <person name="Land M."/>
            <person name="Hauser L."/>
            <person name="Kyrpides N."/>
            <person name="Kim E."/>
            <person name="Miller C.D."/>
            <person name="Hughes J.E."/>
            <person name="Anderson A.J."/>
            <person name="Sims R.C."/>
            <person name="Richardson P."/>
        </authorList>
    </citation>
    <scope>NUCLEOTIDE SEQUENCE [LARGE SCALE GENOMIC DNA]</scope>
    <source>
        <strain evidence="2">MCS</strain>
    </source>
</reference>
<proteinExistence type="predicted"/>
<accession>A0A5Q5BED6</accession>
<dbReference type="SUPFAM" id="SSF53335">
    <property type="entry name" value="S-adenosyl-L-methionine-dependent methyltransferases"/>
    <property type="match status" value="1"/>
</dbReference>
<dbReference type="GO" id="GO:0008757">
    <property type="term" value="F:S-adenosylmethionine-dependent methyltransferase activity"/>
    <property type="evidence" value="ECO:0007669"/>
    <property type="project" value="InterPro"/>
</dbReference>
<sequence>MNIHAPSQDLIRDAWDAIAPRFDEFVTPESMQYGAHALRQLHIGRGTRFLDVACGSGALSLPAARLGADVVAVDISQAMTERVAARARAQGLSNIWCRVMNGQDLDLADDTFDIAASQHGVSLFPDVDAGLAEMVRVTKRGGTVLVIAFGALPKAEFLAFFVAAIKAAVPGFAVLPLDPPPLPFQLADRELFRSKLITAGLNDVTVERTAWEMPFRSGAHMCTMVTSSNPLGAQLVAGLTAAQRADVEHVLDGILRERSGGQPGAVLYADVNVGVGTK</sequence>
<keyword evidence="2" id="KW-0808">Transferase</keyword>
<name>A0A5Q5BED6_MYCSS</name>
<dbReference type="InterPro" id="IPR029063">
    <property type="entry name" value="SAM-dependent_MTases_sf"/>
</dbReference>
<dbReference type="CDD" id="cd02440">
    <property type="entry name" value="AdoMet_MTases"/>
    <property type="match status" value="1"/>
</dbReference>
<keyword evidence="2" id="KW-0489">Methyltransferase</keyword>
<organism evidence="2">
    <name type="scientific">Mycobacterium sp. (strain MCS)</name>
    <dbReference type="NCBI Taxonomy" id="164756"/>
    <lineage>
        <taxon>Bacteria</taxon>
        <taxon>Bacillati</taxon>
        <taxon>Actinomycetota</taxon>
        <taxon>Actinomycetes</taxon>
        <taxon>Mycobacteriales</taxon>
        <taxon>Mycobacteriaceae</taxon>
        <taxon>Mycobacterium</taxon>
    </lineage>
</organism>
<dbReference type="PANTHER" id="PTHR43591:SF24">
    <property type="entry name" value="2-METHOXY-6-POLYPRENYL-1,4-BENZOQUINOL METHYLASE, MITOCHONDRIAL"/>
    <property type="match status" value="1"/>
</dbReference>
<protein>
    <submittedName>
        <fullName evidence="2">Methyltransferase type 11</fullName>
    </submittedName>
</protein>
<gene>
    <name evidence="2" type="ordered locus">Mmcs_0428</name>
</gene>
<dbReference type="Pfam" id="PF08241">
    <property type="entry name" value="Methyltransf_11"/>
    <property type="match status" value="1"/>
</dbReference>
<dbReference type="GO" id="GO:0032259">
    <property type="term" value="P:methylation"/>
    <property type="evidence" value="ECO:0007669"/>
    <property type="project" value="UniProtKB-KW"/>
</dbReference>
<evidence type="ECO:0000313" key="2">
    <source>
        <dbReference type="EMBL" id="ABG06549.1"/>
    </source>
</evidence>
<dbReference type="InterPro" id="IPR013216">
    <property type="entry name" value="Methyltransf_11"/>
</dbReference>
<dbReference type="KEGG" id="mmc:Mmcs_0428"/>
<dbReference type="Gene3D" id="3.40.50.150">
    <property type="entry name" value="Vaccinia Virus protein VP39"/>
    <property type="match status" value="1"/>
</dbReference>
<dbReference type="PANTHER" id="PTHR43591">
    <property type="entry name" value="METHYLTRANSFERASE"/>
    <property type="match status" value="1"/>
</dbReference>
<dbReference type="AlphaFoldDB" id="A0A5Q5BED6"/>
<dbReference type="EMBL" id="CP000384">
    <property type="protein sequence ID" value="ABG06549.1"/>
    <property type="molecule type" value="Genomic_DNA"/>
</dbReference>
<evidence type="ECO:0000259" key="1">
    <source>
        <dbReference type="Pfam" id="PF08241"/>
    </source>
</evidence>
<feature type="domain" description="Methyltransferase type 11" evidence="1">
    <location>
        <begin position="50"/>
        <end position="145"/>
    </location>
</feature>